<comment type="caution">
    <text evidence="1">The sequence shown here is derived from an EMBL/GenBank/DDBJ whole genome shotgun (WGS) entry which is preliminary data.</text>
</comment>
<reference evidence="1" key="1">
    <citation type="submission" date="2023-04" db="EMBL/GenBank/DDBJ databases">
        <title>Draft Genome sequencing of Naganishia species isolated from polar environments using Oxford Nanopore Technology.</title>
        <authorList>
            <person name="Leo P."/>
            <person name="Venkateswaran K."/>
        </authorList>
    </citation>
    <scope>NUCLEOTIDE SEQUENCE</scope>
    <source>
        <strain evidence="1">DBVPG 5303</strain>
    </source>
</reference>
<dbReference type="Proteomes" id="UP001234202">
    <property type="component" value="Unassembled WGS sequence"/>
</dbReference>
<gene>
    <name evidence="1" type="ORF">QFC24_000176</name>
</gene>
<evidence type="ECO:0000313" key="1">
    <source>
        <dbReference type="EMBL" id="KAJ9127891.1"/>
    </source>
</evidence>
<organism evidence="1 2">
    <name type="scientific">Naganishia onofrii</name>
    <dbReference type="NCBI Taxonomy" id="1851511"/>
    <lineage>
        <taxon>Eukaryota</taxon>
        <taxon>Fungi</taxon>
        <taxon>Dikarya</taxon>
        <taxon>Basidiomycota</taxon>
        <taxon>Agaricomycotina</taxon>
        <taxon>Tremellomycetes</taxon>
        <taxon>Filobasidiales</taxon>
        <taxon>Filobasidiaceae</taxon>
        <taxon>Naganishia</taxon>
    </lineage>
</organism>
<evidence type="ECO:0000313" key="2">
    <source>
        <dbReference type="Proteomes" id="UP001234202"/>
    </source>
</evidence>
<proteinExistence type="predicted"/>
<protein>
    <submittedName>
        <fullName evidence="1">Uncharacterized protein</fullName>
    </submittedName>
</protein>
<accession>A0ACC2XWV4</accession>
<sequence>MSYSKASSFTRTARLRMRSIPVPATVAAIALTTYIYHIQTSSLVSNDAGPTEATNPLVNEGLEIRPKVTGKPRVNSTTAELIAAAEDQAVWVWGSNRNNTLLPPVTGSTSPQNILKTARPTPYVPKATPLRDLILAEKYGAAVDGRGDLWFWGNGYWDSAIGKANASGQSQTVQSTLPADVAKAQKSLKGKNITSLAATTNKVYALSSSGDIYAVAAARNLQKSEPADQSPSSSSSWWNTFGLGKLAGVFSQDPGVDFVKLDVAGDGGLKKGERFTSLVAGKSHILALTSKGQAFSMPVDPNGNSHKQLGTRVTLPQLTPDQGVSAASVGNPSSTSASQAIMSALPASHDIRYCTALQPITSLSNIELAQVAAGENTSFFRTRGEGRVLGLGANSLGQIGLGALSNVEIVPVPTEIVLARSYPGGTTLKCLNIAAGKLRLKHPPGAGCPFDIVGIYSLGANSTYFTVERSATAQPHMKFVDLLAVGSGLTGTLGNGLWSSANSSPVKVKTVSGLQEYSEASQSFVPLNIAKVSVSSSPTPHVFATLHTVALSDATGVQEKMYGNDCMTWGAGGEYQLGNGKRSNLAIPQHLPPLKSPAKGLIDALGNGDSAPGSREKTLGSGTVSPMPHSRLQLHAGSADTYDLDGNLIKRNVKAEQTIYAGHNASAVYWKIVQD</sequence>
<dbReference type="EMBL" id="JASBWV010000001">
    <property type="protein sequence ID" value="KAJ9127891.1"/>
    <property type="molecule type" value="Genomic_DNA"/>
</dbReference>
<name>A0ACC2XWV4_9TREE</name>
<keyword evidence="2" id="KW-1185">Reference proteome</keyword>